<proteinExistence type="predicted"/>
<organism evidence="1 2">
    <name type="scientific">Zasmidium cellare</name>
    <name type="common">Wine cellar mold</name>
    <name type="synonym">Racodium cellare</name>
    <dbReference type="NCBI Taxonomy" id="395010"/>
    <lineage>
        <taxon>Eukaryota</taxon>
        <taxon>Fungi</taxon>
        <taxon>Dikarya</taxon>
        <taxon>Ascomycota</taxon>
        <taxon>Pezizomycotina</taxon>
        <taxon>Dothideomycetes</taxon>
        <taxon>Dothideomycetidae</taxon>
        <taxon>Mycosphaerellales</taxon>
        <taxon>Mycosphaerellaceae</taxon>
        <taxon>Zasmidium</taxon>
    </lineage>
</organism>
<keyword evidence="2" id="KW-1185">Reference proteome</keyword>
<dbReference type="Proteomes" id="UP001305779">
    <property type="component" value="Unassembled WGS sequence"/>
</dbReference>
<gene>
    <name evidence="1" type="ORF">PRZ48_003383</name>
</gene>
<evidence type="ECO:0000313" key="1">
    <source>
        <dbReference type="EMBL" id="KAK4505420.1"/>
    </source>
</evidence>
<dbReference type="EMBL" id="JAXOVC010000002">
    <property type="protein sequence ID" value="KAK4505420.1"/>
    <property type="molecule type" value="Genomic_DNA"/>
</dbReference>
<protein>
    <submittedName>
        <fullName evidence="1">Uncharacterized protein</fullName>
    </submittedName>
</protein>
<evidence type="ECO:0000313" key="2">
    <source>
        <dbReference type="Proteomes" id="UP001305779"/>
    </source>
</evidence>
<name>A0ABR0EVY1_ZASCE</name>
<sequence>MLAQVTGIGAQYIDDTYPDMLGFFSDDPKVSRPDGTLTAGNSRAVSQSDTFGNTAFQYGSRGLHGCTMVAVISNRGVWMAQFWESYSNSDGEGANHDTVDQVLRQRVLMAIQGQTVTNPINPSTDPRNQYITPEGPALDPSLFNREDDNTNIYFMTPLDGSVTTANKKPPKPPSGPAMYPNKMRAIADTINELIGGVLEDVVQYNYWRLNYANSADEALIDTTERGLCMFQYDPNAFGSGKKGWRLFYEDRHYVSNEGDVV</sequence>
<accession>A0ABR0EVY1</accession>
<comment type="caution">
    <text evidence="1">The sequence shown here is derived from an EMBL/GenBank/DDBJ whole genome shotgun (WGS) entry which is preliminary data.</text>
</comment>
<reference evidence="1 2" key="1">
    <citation type="journal article" date="2023" name="G3 (Bethesda)">
        <title>A chromosome-level genome assembly of Zasmidium syzygii isolated from banana leaves.</title>
        <authorList>
            <person name="van Westerhoven A.C."/>
            <person name="Mehrabi R."/>
            <person name="Talebi R."/>
            <person name="Steentjes M.B.F."/>
            <person name="Corcolon B."/>
            <person name="Chong P.A."/>
            <person name="Kema G.H.J."/>
            <person name="Seidl M.F."/>
        </authorList>
    </citation>
    <scope>NUCLEOTIDE SEQUENCE [LARGE SCALE GENOMIC DNA]</scope>
    <source>
        <strain evidence="1 2">P124</strain>
    </source>
</reference>